<keyword evidence="1" id="KW-0449">Lipoprotein</keyword>
<protein>
    <submittedName>
        <fullName evidence="1">YnbE-like lipoprotein</fullName>
    </submittedName>
</protein>
<sequence length="62" mass="6939">MKQLYAASVTALIALSLLTACNPTIRLESGDKPLEINLNIKHEIRIKVEKDVEDILSDDDLF</sequence>
<dbReference type="Pfam" id="PF13617">
    <property type="entry name" value="Lipoprotein_19"/>
    <property type="match status" value="1"/>
</dbReference>
<evidence type="ECO:0000313" key="1">
    <source>
        <dbReference type="EMBL" id="PWK53773.1"/>
    </source>
</evidence>
<keyword evidence="2" id="KW-1185">Reference proteome</keyword>
<dbReference type="PROSITE" id="PS51257">
    <property type="entry name" value="PROKAR_LIPOPROTEIN"/>
    <property type="match status" value="1"/>
</dbReference>
<reference evidence="1 2" key="1">
    <citation type="submission" date="2018-05" db="EMBL/GenBank/DDBJ databases">
        <title>Genomic Encyclopedia of Type Strains, Phase IV (KMG-IV): sequencing the most valuable type-strain genomes for metagenomic binning, comparative biology and taxonomic classification.</title>
        <authorList>
            <person name="Goeker M."/>
        </authorList>
    </citation>
    <scope>NUCLEOTIDE SEQUENCE [LARGE SCALE GENOMIC DNA]</scope>
    <source>
        <strain evidence="1 2">DSM 25350</strain>
    </source>
</reference>
<accession>A0A316FZC8</accession>
<comment type="caution">
    <text evidence="1">The sequence shown here is derived from an EMBL/GenBank/DDBJ whole genome shotgun (WGS) entry which is preliminary data.</text>
</comment>
<name>A0A316FZC8_9GAMM</name>
<dbReference type="EMBL" id="QGGU01000002">
    <property type="protein sequence ID" value="PWK53773.1"/>
    <property type="molecule type" value="Genomic_DNA"/>
</dbReference>
<organism evidence="1 2">
    <name type="scientific">Pleionea mediterranea</name>
    <dbReference type="NCBI Taxonomy" id="523701"/>
    <lineage>
        <taxon>Bacteria</taxon>
        <taxon>Pseudomonadati</taxon>
        <taxon>Pseudomonadota</taxon>
        <taxon>Gammaproteobacteria</taxon>
        <taxon>Oceanospirillales</taxon>
        <taxon>Pleioneaceae</taxon>
        <taxon>Pleionea</taxon>
    </lineage>
</organism>
<dbReference type="RefSeq" id="WP_109761835.1">
    <property type="nucleotide sequence ID" value="NZ_QGGU01000002.1"/>
</dbReference>
<dbReference type="AlphaFoldDB" id="A0A316FZC8"/>
<gene>
    <name evidence="1" type="ORF">C8D97_102162</name>
</gene>
<dbReference type="InterPro" id="IPR025985">
    <property type="entry name" value="YnbE"/>
</dbReference>
<dbReference type="Proteomes" id="UP000245790">
    <property type="component" value="Unassembled WGS sequence"/>
</dbReference>
<dbReference type="OrthoDB" id="9807866at2"/>
<evidence type="ECO:0000313" key="2">
    <source>
        <dbReference type="Proteomes" id="UP000245790"/>
    </source>
</evidence>
<proteinExistence type="predicted"/>